<feature type="compositionally biased region" description="Polar residues" evidence="1">
    <location>
        <begin position="1186"/>
        <end position="1201"/>
    </location>
</feature>
<feature type="transmembrane region" description="Helical" evidence="2">
    <location>
        <begin position="12"/>
        <end position="30"/>
    </location>
</feature>
<name>A0A517MW99_9BACT</name>
<feature type="transmembrane region" description="Helical" evidence="2">
    <location>
        <begin position="990"/>
        <end position="1009"/>
    </location>
</feature>
<dbReference type="GO" id="GO:0005886">
    <property type="term" value="C:plasma membrane"/>
    <property type="evidence" value="ECO:0007669"/>
    <property type="project" value="TreeGrafter"/>
</dbReference>
<dbReference type="Gene3D" id="1.20.1640.10">
    <property type="entry name" value="Multidrug efflux transporter AcrB transmembrane domain"/>
    <property type="match status" value="3"/>
</dbReference>
<evidence type="ECO:0000256" key="1">
    <source>
        <dbReference type="SAM" id="MobiDB-lite"/>
    </source>
</evidence>
<accession>A0A517MW99</accession>
<feature type="region of interest" description="Disordered" evidence="1">
    <location>
        <begin position="588"/>
        <end position="622"/>
    </location>
</feature>
<dbReference type="PANTHER" id="PTHR32063:SF0">
    <property type="entry name" value="SWARMING MOTILITY PROTEIN SWRC"/>
    <property type="match status" value="1"/>
</dbReference>
<dbReference type="PANTHER" id="PTHR32063">
    <property type="match status" value="1"/>
</dbReference>
<protein>
    <submittedName>
        <fullName evidence="3">Antibiotic efflux pump membrane transporter ArpB</fullName>
    </submittedName>
</protein>
<keyword evidence="2" id="KW-0812">Transmembrane</keyword>
<dbReference type="Gene3D" id="3.30.70.1440">
    <property type="entry name" value="Multidrug efflux transporter AcrB pore domain"/>
    <property type="match status" value="1"/>
</dbReference>
<dbReference type="Gene3D" id="3.30.70.1320">
    <property type="entry name" value="Multidrug efflux transporter AcrB pore domain like"/>
    <property type="match status" value="1"/>
</dbReference>
<evidence type="ECO:0000313" key="3">
    <source>
        <dbReference type="EMBL" id="QDS99148.1"/>
    </source>
</evidence>
<feature type="transmembrane region" description="Helical" evidence="2">
    <location>
        <begin position="526"/>
        <end position="546"/>
    </location>
</feature>
<dbReference type="Pfam" id="PF00873">
    <property type="entry name" value="ACR_tran"/>
    <property type="match status" value="3"/>
</dbReference>
<organism evidence="3 4">
    <name type="scientific">Adhaeretor mobilis</name>
    <dbReference type="NCBI Taxonomy" id="1930276"/>
    <lineage>
        <taxon>Bacteria</taxon>
        <taxon>Pseudomonadati</taxon>
        <taxon>Planctomycetota</taxon>
        <taxon>Planctomycetia</taxon>
        <taxon>Pirellulales</taxon>
        <taxon>Lacipirellulaceae</taxon>
        <taxon>Adhaeretor</taxon>
    </lineage>
</organism>
<sequence length="1201" mass="130015">MNLIDAFVHNPIKVAVGVLLLTLFGTIALFEMPMQLTPEVEIPTITVTTRWPGASPQEVEREIVVEQEEQLKSVEGLQKLSSASSDSQGVITLEFAVGADIDTLRSKVDGRLNQVPVYPEDADEPVIATSDPNANAIAWFILSALPPSEERIDQLVAEHPDLKSQLDKARNADNSGLLMLRLRKLAIEHPEVATLLPPPELEIPKLKRFVEDEIEARFERVDGVSLSNVIGGLEDEMQVIVDPEKLASRSVTLGQVRDVLRGQNKDTSAGYFEEGKRRYVVRALGEFNSPEHVENQLLAVRDGAPVFVRDVAEVRRSYKKPDGLVRRFGESSIAINCIRETGANVLDVMVGLRKVNEELNRTLLEPRGLQLSQVYDETDYINSSVNLVQQNIFVGGALTMVVLMAFLHLGVRTLIAIPLLLATALAAAYLSPWWFVVTLAVMLSAGFWFARGAMVVGLAIPISIIGTFLVLNSLGRSLNVISLAGLAFAVGMLVDNAVVVLENIYRRFAELEEPPFTAAVRGTQEVSGAVLSSTLTTIAVFLPVVFVQQEAGQLFRDIALAISAAVGLSLIVSVTVIPTASARLFKSGRRSKEEGNEDESDKAKSATEDIANSDSPQDSTSKVLRGVQTLGSRLTGFVVGINDWAQRSALRRTLTIVTLVSLSLGLSWLLWPRVEYLPTGNRNLVIGFVIPPPGYNTDQLMSLGTVVEDELRPYWDVDATTPDSDLDAPAIEDFFFVVRGRSVFLGVRARDPLRSAELVPLVFRVGGKLPGSIAFAQQTSLFERGLGAGRSIDVEISGPDVEKLVGLGQQVFGQVMQVVPGAQARPTPSLDLSSPEVHVLPKLLQAAEMGINSAELGFAVDCLVDGAYVGDYFYEGKKIDLTLIGETRFANQTHLIGAAPVATPIGQLVPLNALADVELSSGPEQINHRERVRSIAINVSPPPDVALEDAMNNIEKEIVAPLRESGALGENYGITLAGTADKLRQTWESLRFNVLMALLITYLLMAALFESWLYPLVVILSVPLGAVGGLLGLRMLNLFVLQPLDVLTMLGFVVLIGTVVNNPILIVHQALNHLREDNMQPREAILESVRTRIRPIFMTTITTVLGLLPLVVFPGAGSELYRGLGSVVLGGLLVSTFFTLILVPTLLAVALDAKALLAGSEVSRSASDHKSPAPRSIESNHEGGTAVNQSEVLPTTAVSRP</sequence>
<dbReference type="Proteomes" id="UP000319852">
    <property type="component" value="Chromosome"/>
</dbReference>
<dbReference type="OrthoDB" id="9757904at2"/>
<keyword evidence="4" id="KW-1185">Reference proteome</keyword>
<dbReference type="GO" id="GO:0042910">
    <property type="term" value="F:xenobiotic transmembrane transporter activity"/>
    <property type="evidence" value="ECO:0007669"/>
    <property type="project" value="TreeGrafter"/>
</dbReference>
<feature type="region of interest" description="Disordered" evidence="1">
    <location>
        <begin position="1163"/>
        <end position="1201"/>
    </location>
</feature>
<feature type="transmembrane region" description="Helical" evidence="2">
    <location>
        <begin position="1016"/>
        <end position="1040"/>
    </location>
</feature>
<feature type="transmembrane region" description="Helical" evidence="2">
    <location>
        <begin position="415"/>
        <end position="436"/>
    </location>
</feature>
<dbReference type="SUPFAM" id="SSF82693">
    <property type="entry name" value="Multidrug efflux transporter AcrB pore domain, PN1, PN2, PC1 and PC2 subdomains"/>
    <property type="match status" value="2"/>
</dbReference>
<dbReference type="Gene3D" id="3.30.2090.10">
    <property type="entry name" value="Multidrug efflux transporter AcrB TolC docking domain, DN and DC subdomains"/>
    <property type="match status" value="2"/>
</dbReference>
<feature type="transmembrane region" description="Helical" evidence="2">
    <location>
        <begin position="392"/>
        <end position="409"/>
    </location>
</feature>
<feature type="transmembrane region" description="Helical" evidence="2">
    <location>
        <begin position="1128"/>
        <end position="1151"/>
    </location>
</feature>
<dbReference type="SUPFAM" id="SSF82714">
    <property type="entry name" value="Multidrug efflux transporter AcrB TolC docking domain, DN and DC subdomains"/>
    <property type="match status" value="2"/>
</dbReference>
<dbReference type="RefSeq" id="WP_145060412.1">
    <property type="nucleotide sequence ID" value="NZ_CP036263.1"/>
</dbReference>
<dbReference type="EMBL" id="CP036263">
    <property type="protein sequence ID" value="QDS99148.1"/>
    <property type="molecule type" value="Genomic_DNA"/>
</dbReference>
<feature type="transmembrane region" description="Helical" evidence="2">
    <location>
        <begin position="1046"/>
        <end position="1067"/>
    </location>
</feature>
<dbReference type="SUPFAM" id="SSF82866">
    <property type="entry name" value="Multidrug efflux transporter AcrB transmembrane domain"/>
    <property type="match status" value="2"/>
</dbReference>
<reference evidence="3 4" key="1">
    <citation type="submission" date="2019-02" db="EMBL/GenBank/DDBJ databases">
        <title>Deep-cultivation of Planctomycetes and their phenomic and genomic characterization uncovers novel biology.</title>
        <authorList>
            <person name="Wiegand S."/>
            <person name="Jogler M."/>
            <person name="Boedeker C."/>
            <person name="Pinto D."/>
            <person name="Vollmers J."/>
            <person name="Rivas-Marin E."/>
            <person name="Kohn T."/>
            <person name="Peeters S.H."/>
            <person name="Heuer A."/>
            <person name="Rast P."/>
            <person name="Oberbeckmann S."/>
            <person name="Bunk B."/>
            <person name="Jeske O."/>
            <person name="Meyerdierks A."/>
            <person name="Storesund J.E."/>
            <person name="Kallscheuer N."/>
            <person name="Luecker S."/>
            <person name="Lage O.M."/>
            <person name="Pohl T."/>
            <person name="Merkel B.J."/>
            <person name="Hornburger P."/>
            <person name="Mueller R.-W."/>
            <person name="Bruemmer F."/>
            <person name="Labrenz M."/>
            <person name="Spormann A.M."/>
            <person name="Op den Camp H."/>
            <person name="Overmann J."/>
            <person name="Amann R."/>
            <person name="Jetten M.S.M."/>
            <person name="Mascher T."/>
            <person name="Medema M.H."/>
            <person name="Devos D.P."/>
            <person name="Kaster A.-K."/>
            <person name="Ovreas L."/>
            <person name="Rohde M."/>
            <person name="Galperin M.Y."/>
            <person name="Jogler C."/>
        </authorList>
    </citation>
    <scope>NUCLEOTIDE SEQUENCE [LARGE SCALE GENOMIC DNA]</scope>
    <source>
        <strain evidence="3 4">HG15A2</strain>
    </source>
</reference>
<feature type="compositionally biased region" description="Polar residues" evidence="1">
    <location>
        <begin position="610"/>
        <end position="622"/>
    </location>
</feature>
<dbReference type="InterPro" id="IPR027463">
    <property type="entry name" value="AcrB_DN_DC_subdom"/>
</dbReference>
<keyword evidence="2" id="KW-1133">Transmembrane helix</keyword>
<feature type="transmembrane region" description="Helical" evidence="2">
    <location>
        <begin position="448"/>
        <end position="471"/>
    </location>
</feature>
<evidence type="ECO:0000313" key="4">
    <source>
        <dbReference type="Proteomes" id="UP000319852"/>
    </source>
</evidence>
<dbReference type="PRINTS" id="PR00702">
    <property type="entry name" value="ACRIFLAVINRP"/>
</dbReference>
<feature type="transmembrane region" description="Helical" evidence="2">
    <location>
        <begin position="483"/>
        <end position="505"/>
    </location>
</feature>
<proteinExistence type="predicted"/>
<dbReference type="InterPro" id="IPR001036">
    <property type="entry name" value="Acrflvin-R"/>
</dbReference>
<dbReference type="AlphaFoldDB" id="A0A517MW99"/>
<evidence type="ECO:0000256" key="2">
    <source>
        <dbReference type="SAM" id="Phobius"/>
    </source>
</evidence>
<feature type="transmembrane region" description="Helical" evidence="2">
    <location>
        <begin position="1096"/>
        <end position="1116"/>
    </location>
</feature>
<gene>
    <name evidence="3" type="primary">arpB</name>
    <name evidence="3" type="ORF">HG15A2_24400</name>
</gene>
<keyword evidence="2" id="KW-0472">Membrane</keyword>
<dbReference type="Gene3D" id="3.30.70.1430">
    <property type="entry name" value="Multidrug efflux transporter AcrB pore domain"/>
    <property type="match status" value="2"/>
</dbReference>
<feature type="transmembrane region" description="Helical" evidence="2">
    <location>
        <begin position="558"/>
        <end position="582"/>
    </location>
</feature>
<dbReference type="KEGG" id="amob:HG15A2_24400"/>